<proteinExistence type="predicted"/>
<comment type="caution">
    <text evidence="1">The sequence shown here is derived from an EMBL/GenBank/DDBJ whole genome shotgun (WGS) entry which is preliminary data.</text>
</comment>
<gene>
    <name evidence="1" type="ORF">CKY47_07735</name>
</gene>
<accession>A0ABU0WWW8</accession>
<dbReference type="EMBL" id="NSDM01000002">
    <property type="protein sequence ID" value="MDQ2583877.1"/>
    <property type="molecule type" value="Genomic_DNA"/>
</dbReference>
<evidence type="ECO:0000313" key="2">
    <source>
        <dbReference type="Proteomes" id="UP001225605"/>
    </source>
</evidence>
<name>A0ABU0WWW8_9PSEU</name>
<dbReference type="Proteomes" id="UP001225605">
    <property type="component" value="Unassembled WGS sequence"/>
</dbReference>
<reference evidence="1 2" key="1">
    <citation type="submission" date="2017-06" db="EMBL/GenBank/DDBJ databases">
        <title>Cultured bacterium strain Saccharothrix yanglingensis Hhs.015.</title>
        <authorList>
            <person name="Xia Y."/>
        </authorList>
    </citation>
    <scope>NUCLEOTIDE SEQUENCE [LARGE SCALE GENOMIC DNA]</scope>
    <source>
        <strain evidence="1 2">Hhs.015</strain>
    </source>
</reference>
<dbReference type="RefSeq" id="WP_306744986.1">
    <property type="nucleotide sequence ID" value="NZ_NSDM01000002.1"/>
</dbReference>
<evidence type="ECO:0000313" key="1">
    <source>
        <dbReference type="EMBL" id="MDQ2583877.1"/>
    </source>
</evidence>
<keyword evidence="2" id="KW-1185">Reference proteome</keyword>
<sequence>MTTPGRDGDRQVDDEHRRQEEYWLRAADAAGFRARTGFGIAPGAVPDVAVHGVADTAIGIRGGRLPAGQVARGTVRAHRAGWLPLWFAGSGRYPSWFNRVPSVGCNRTSWDDVPRRGALTAVGLRRVTARRCDVHTFDRCPAGRRTLCGRYHPYLEQWSGMRVDDVAEQVPAREAVPPAPAPDRVYLVPVRDLARYREMTGGLGAYEPAGPAGASGVAERAHRWCAACGNPLLYLRPGRDRCERCRSGTREPVTPPG</sequence>
<organism evidence="1 2">
    <name type="scientific">Saccharothrix yanglingensis</name>
    <dbReference type="NCBI Taxonomy" id="659496"/>
    <lineage>
        <taxon>Bacteria</taxon>
        <taxon>Bacillati</taxon>
        <taxon>Actinomycetota</taxon>
        <taxon>Actinomycetes</taxon>
        <taxon>Pseudonocardiales</taxon>
        <taxon>Pseudonocardiaceae</taxon>
        <taxon>Saccharothrix</taxon>
    </lineage>
</organism>
<protein>
    <submittedName>
        <fullName evidence="1">Uncharacterized protein</fullName>
    </submittedName>
</protein>